<organism evidence="1 2">
    <name type="scientific">Paenibacillus alba</name>
    <dbReference type="NCBI Taxonomy" id="1197127"/>
    <lineage>
        <taxon>Bacteria</taxon>
        <taxon>Bacillati</taxon>
        <taxon>Bacillota</taxon>
        <taxon>Bacilli</taxon>
        <taxon>Bacillales</taxon>
        <taxon>Paenibacillaceae</taxon>
        <taxon>Paenibacillus</taxon>
    </lineage>
</organism>
<evidence type="ECO:0000313" key="2">
    <source>
        <dbReference type="Proteomes" id="UP001338137"/>
    </source>
</evidence>
<evidence type="ECO:0000313" key="1">
    <source>
        <dbReference type="EMBL" id="MEC0231596.1"/>
    </source>
</evidence>
<dbReference type="Proteomes" id="UP001338137">
    <property type="component" value="Unassembled WGS sequence"/>
</dbReference>
<protein>
    <submittedName>
        <fullName evidence="1">Uncharacterized protein</fullName>
    </submittedName>
</protein>
<gene>
    <name evidence="1" type="ORF">P4I72_31285</name>
</gene>
<proteinExistence type="predicted"/>
<reference evidence="1 2" key="1">
    <citation type="submission" date="2023-03" db="EMBL/GenBank/DDBJ databases">
        <title>Bacillus Genome Sequencing.</title>
        <authorList>
            <person name="Dunlap C."/>
        </authorList>
    </citation>
    <scope>NUCLEOTIDE SEQUENCE [LARGE SCALE GENOMIC DNA]</scope>
    <source>
        <strain evidence="1 2">BD-533</strain>
    </source>
</reference>
<keyword evidence="2" id="KW-1185">Reference proteome</keyword>
<accession>A0ABU6GBR7</accession>
<name>A0ABU6GBR7_9BACL</name>
<comment type="caution">
    <text evidence="1">The sequence shown here is derived from an EMBL/GenBank/DDBJ whole genome shotgun (WGS) entry which is preliminary data.</text>
</comment>
<dbReference type="RefSeq" id="WP_173224343.1">
    <property type="nucleotide sequence ID" value="NZ_JABMKZ010000027.1"/>
</dbReference>
<dbReference type="EMBL" id="JARLKY010000096">
    <property type="protein sequence ID" value="MEC0231596.1"/>
    <property type="molecule type" value="Genomic_DNA"/>
</dbReference>
<sequence>MIYIFYGCSWLCIGFIIYYIKSKKIGSLLLSRQKTVSDSKTLPRKTILLFLIYTDKRNVIFLEAVKQNWPDYQIIIVYQGPDWKVHALKKYDNFQFTVLKDEKGQISQLLGIVNFPTCISYHPLFRNAGLVKDHSIHIFKE</sequence>